<comment type="caution">
    <text evidence="15">The sequence shown here is derived from an EMBL/GenBank/DDBJ whole genome shotgun (WGS) entry which is preliminary data.</text>
</comment>
<evidence type="ECO:0000256" key="13">
    <source>
        <dbReference type="PIRNR" id="PIRNR004930"/>
    </source>
</evidence>
<dbReference type="Gene3D" id="3.40.50.11030">
    <property type="entry name" value="Threonylcarbamoyl-AMP synthase, C-terminal domain"/>
    <property type="match status" value="1"/>
</dbReference>
<keyword evidence="5 13" id="KW-0963">Cytoplasm</keyword>
<reference evidence="16" key="1">
    <citation type="journal article" date="2019" name="Int. J. Syst. Evol. Microbiol.">
        <title>The Global Catalogue of Microorganisms (GCM) 10K type strain sequencing project: providing services to taxonomists for standard genome sequencing and annotation.</title>
        <authorList>
            <consortium name="The Broad Institute Genomics Platform"/>
            <consortium name="The Broad Institute Genome Sequencing Center for Infectious Disease"/>
            <person name="Wu L."/>
            <person name="Ma J."/>
        </authorList>
    </citation>
    <scope>NUCLEOTIDE SEQUENCE [LARGE SCALE GENOMIC DNA]</scope>
    <source>
        <strain evidence="16">CGMCC 1.7003</strain>
    </source>
</reference>
<name>A0ABQ3KTX8_9ALTE</name>
<evidence type="ECO:0000256" key="6">
    <source>
        <dbReference type="ARBA" id="ARBA00022679"/>
    </source>
</evidence>
<comment type="function">
    <text evidence="13">Required for the formation of a threonylcarbamoyl group on adenosine at position 37 (t(6)A37) in tRNAs that read codons beginning with adenine.</text>
</comment>
<dbReference type="Pfam" id="PF03481">
    <property type="entry name" value="Sua5_C"/>
    <property type="match status" value="1"/>
</dbReference>
<evidence type="ECO:0000259" key="14">
    <source>
        <dbReference type="PROSITE" id="PS51163"/>
    </source>
</evidence>
<evidence type="ECO:0000256" key="11">
    <source>
        <dbReference type="ARBA" id="ARBA00029774"/>
    </source>
</evidence>
<dbReference type="InterPro" id="IPR005145">
    <property type="entry name" value="Sua5_C"/>
</dbReference>
<keyword evidence="10 13" id="KW-0067">ATP-binding</keyword>
<proteinExistence type="inferred from homology"/>
<dbReference type="PANTHER" id="PTHR17490:SF16">
    <property type="entry name" value="THREONYLCARBAMOYL-AMP SYNTHASE"/>
    <property type="match status" value="1"/>
</dbReference>
<organism evidence="15 16">
    <name type="scientific">Alishewanella longhuensis</name>
    <dbReference type="NCBI Taxonomy" id="1091037"/>
    <lineage>
        <taxon>Bacteria</taxon>
        <taxon>Pseudomonadati</taxon>
        <taxon>Pseudomonadota</taxon>
        <taxon>Gammaproteobacteria</taxon>
        <taxon>Alteromonadales</taxon>
        <taxon>Alteromonadaceae</taxon>
        <taxon>Alishewanella</taxon>
    </lineage>
</organism>
<evidence type="ECO:0000256" key="4">
    <source>
        <dbReference type="ARBA" id="ARBA00015492"/>
    </source>
</evidence>
<dbReference type="InterPro" id="IPR006070">
    <property type="entry name" value="Sua5-like_dom"/>
</dbReference>
<dbReference type="SUPFAM" id="SSF55821">
    <property type="entry name" value="YrdC/RibB"/>
    <property type="match status" value="1"/>
</dbReference>
<sequence length="324" mass="35030">MSETLLLDANLTAEVELAAQFLLQGKLVAVPTETVYGLAADASQPEAVRQIFAAKGRPADHPLIVHLGDVTAMSAWAKNIPPLAYKLAAAFWPGPLTLLLPKADHVSAVVTGGLDSIGLRVPAHPVLLKLLQQHQLAVAAPSANRYKKLSPTSAQQVLHGLSGRIDAVLDGGDCQFGLESTIVSLLDDRVEILRAGPISKADLEEMLGVAVSHPKAHQIKVAGNVKAHYQPNTPLRCLSYTELVQHLKNQQTAKIVVLHMQDLPTELSWFAHTKMPATAQEYGQRLYRELFAADQSGAELILLEMPPQKAEWAAVQERLARAAH</sequence>
<keyword evidence="16" id="KW-1185">Reference proteome</keyword>
<evidence type="ECO:0000256" key="3">
    <source>
        <dbReference type="ARBA" id="ARBA00012584"/>
    </source>
</evidence>
<evidence type="ECO:0000256" key="12">
    <source>
        <dbReference type="ARBA" id="ARBA00048366"/>
    </source>
</evidence>
<evidence type="ECO:0000256" key="7">
    <source>
        <dbReference type="ARBA" id="ARBA00022694"/>
    </source>
</evidence>
<evidence type="ECO:0000256" key="1">
    <source>
        <dbReference type="ARBA" id="ARBA00004496"/>
    </source>
</evidence>
<comment type="catalytic activity">
    <reaction evidence="12 13">
        <text>L-threonine + hydrogencarbonate + ATP = L-threonylcarbamoyladenylate + diphosphate + H2O</text>
        <dbReference type="Rhea" id="RHEA:36407"/>
        <dbReference type="ChEBI" id="CHEBI:15377"/>
        <dbReference type="ChEBI" id="CHEBI:17544"/>
        <dbReference type="ChEBI" id="CHEBI:30616"/>
        <dbReference type="ChEBI" id="CHEBI:33019"/>
        <dbReference type="ChEBI" id="CHEBI:57926"/>
        <dbReference type="ChEBI" id="CHEBI:73682"/>
        <dbReference type="EC" id="2.7.7.87"/>
    </reaction>
</comment>
<dbReference type="InterPro" id="IPR017945">
    <property type="entry name" value="DHBP_synth_RibB-like_a/b_dom"/>
</dbReference>
<keyword evidence="9 13" id="KW-0547">Nucleotide-binding</keyword>
<comment type="subcellular location">
    <subcellularLocation>
        <location evidence="1 13">Cytoplasm</location>
    </subcellularLocation>
</comment>
<keyword evidence="7 13" id="KW-0819">tRNA processing</keyword>
<evidence type="ECO:0000256" key="2">
    <source>
        <dbReference type="ARBA" id="ARBA00007663"/>
    </source>
</evidence>
<dbReference type="Pfam" id="PF01300">
    <property type="entry name" value="Sua5_yciO_yrdC"/>
    <property type="match status" value="1"/>
</dbReference>
<evidence type="ECO:0000256" key="8">
    <source>
        <dbReference type="ARBA" id="ARBA00022695"/>
    </source>
</evidence>
<evidence type="ECO:0000256" key="5">
    <source>
        <dbReference type="ARBA" id="ARBA00022490"/>
    </source>
</evidence>
<dbReference type="Proteomes" id="UP000659697">
    <property type="component" value="Unassembled WGS sequence"/>
</dbReference>
<comment type="similarity">
    <text evidence="2 13">Belongs to the SUA5 family.</text>
</comment>
<evidence type="ECO:0000256" key="10">
    <source>
        <dbReference type="ARBA" id="ARBA00022840"/>
    </source>
</evidence>
<evidence type="ECO:0000256" key="9">
    <source>
        <dbReference type="ARBA" id="ARBA00022741"/>
    </source>
</evidence>
<dbReference type="EC" id="2.7.7.87" evidence="3 13"/>
<protein>
    <recommendedName>
        <fullName evidence="4 13">Threonylcarbamoyl-AMP synthase</fullName>
        <shortName evidence="13">TC-AMP synthase</shortName>
        <ecNumber evidence="3 13">2.7.7.87</ecNumber>
    </recommendedName>
    <alternativeName>
        <fullName evidence="11 13">L-threonylcarbamoyladenylate synthase</fullName>
    </alternativeName>
</protein>
<evidence type="ECO:0000313" key="15">
    <source>
        <dbReference type="EMBL" id="GHG60403.1"/>
    </source>
</evidence>
<dbReference type="InterPro" id="IPR038385">
    <property type="entry name" value="Sua5/YwlC_C"/>
</dbReference>
<dbReference type="InterPro" id="IPR010923">
    <property type="entry name" value="T(6)A37_SUA5"/>
</dbReference>
<dbReference type="PROSITE" id="PS51163">
    <property type="entry name" value="YRDC"/>
    <property type="match status" value="1"/>
</dbReference>
<keyword evidence="8 13" id="KW-0548">Nucleotidyltransferase</keyword>
<feature type="domain" description="YrdC-like" evidence="14">
    <location>
        <begin position="12"/>
        <end position="198"/>
    </location>
</feature>
<evidence type="ECO:0000313" key="16">
    <source>
        <dbReference type="Proteomes" id="UP000659697"/>
    </source>
</evidence>
<dbReference type="InterPro" id="IPR050156">
    <property type="entry name" value="TC-AMP_synthase_SUA5"/>
</dbReference>
<gene>
    <name evidence="15" type="ORF">GCM10010919_03840</name>
</gene>
<accession>A0ABQ3KTX8</accession>
<keyword evidence="6 13" id="KW-0808">Transferase</keyword>
<dbReference type="Gene3D" id="3.90.870.10">
    <property type="entry name" value="DHBP synthase"/>
    <property type="match status" value="1"/>
</dbReference>
<dbReference type="RefSeq" id="WP_189429575.1">
    <property type="nucleotide sequence ID" value="NZ_BNAO01000001.1"/>
</dbReference>
<dbReference type="PIRSF" id="PIRSF004930">
    <property type="entry name" value="Tln_factor_SUA5"/>
    <property type="match status" value="1"/>
</dbReference>
<dbReference type="PANTHER" id="PTHR17490">
    <property type="entry name" value="SUA5"/>
    <property type="match status" value="1"/>
</dbReference>
<dbReference type="EMBL" id="BNAO01000001">
    <property type="protein sequence ID" value="GHG60403.1"/>
    <property type="molecule type" value="Genomic_DNA"/>
</dbReference>
<dbReference type="NCBIfam" id="TIGR00057">
    <property type="entry name" value="L-threonylcarbamoyladenylate synthase"/>
    <property type="match status" value="1"/>
</dbReference>